<dbReference type="PROSITE" id="PS51125">
    <property type="entry name" value="NHL"/>
    <property type="match status" value="4"/>
</dbReference>
<accession>A0A6J7JMT0</accession>
<reference evidence="2" key="1">
    <citation type="submission" date="2020-05" db="EMBL/GenBank/DDBJ databases">
        <authorList>
            <person name="Chiriac C."/>
            <person name="Salcher M."/>
            <person name="Ghai R."/>
            <person name="Kavagutti S V."/>
        </authorList>
    </citation>
    <scope>NUCLEOTIDE SEQUENCE</scope>
</reference>
<dbReference type="SMART" id="SM00135">
    <property type="entry name" value="LY"/>
    <property type="match status" value="4"/>
</dbReference>
<dbReference type="PANTHER" id="PTHR24104:SF25">
    <property type="entry name" value="PROTEIN LIN-41"/>
    <property type="match status" value="1"/>
</dbReference>
<organism evidence="2">
    <name type="scientific">freshwater metagenome</name>
    <dbReference type="NCBI Taxonomy" id="449393"/>
    <lineage>
        <taxon>unclassified sequences</taxon>
        <taxon>metagenomes</taxon>
        <taxon>ecological metagenomes</taxon>
    </lineage>
</organism>
<dbReference type="EMBL" id="CAFBNC010000081">
    <property type="protein sequence ID" value="CAB4944247.1"/>
    <property type="molecule type" value="Genomic_DNA"/>
</dbReference>
<dbReference type="PANTHER" id="PTHR24104">
    <property type="entry name" value="E3 UBIQUITIN-PROTEIN LIGASE NHLRC1-RELATED"/>
    <property type="match status" value="1"/>
</dbReference>
<evidence type="ECO:0000313" key="2">
    <source>
        <dbReference type="EMBL" id="CAB4944247.1"/>
    </source>
</evidence>
<dbReference type="Gene3D" id="2.40.10.500">
    <property type="match status" value="3"/>
</dbReference>
<dbReference type="InterPro" id="IPR013783">
    <property type="entry name" value="Ig-like_fold"/>
</dbReference>
<dbReference type="InterPro" id="IPR050952">
    <property type="entry name" value="TRIM-NHL_E3_ligases"/>
</dbReference>
<dbReference type="GO" id="GO:0008270">
    <property type="term" value="F:zinc ion binding"/>
    <property type="evidence" value="ECO:0007669"/>
    <property type="project" value="UniProtKB-KW"/>
</dbReference>
<gene>
    <name evidence="2" type="ORF">UFOPK3733_01480</name>
</gene>
<protein>
    <submittedName>
        <fullName evidence="2">Unannotated protein</fullName>
    </submittedName>
</protein>
<dbReference type="Gene3D" id="2.60.40.10">
    <property type="entry name" value="Immunoglobulins"/>
    <property type="match status" value="2"/>
</dbReference>
<evidence type="ECO:0000256" key="1">
    <source>
        <dbReference type="ARBA" id="ARBA00022737"/>
    </source>
</evidence>
<dbReference type="Pfam" id="PF24684">
    <property type="entry name" value="Vgb_lyase"/>
    <property type="match status" value="1"/>
</dbReference>
<dbReference type="InterPro" id="IPR001258">
    <property type="entry name" value="NHL_repeat"/>
</dbReference>
<proteinExistence type="predicted"/>
<name>A0A6J7JMT0_9ZZZZ</name>
<dbReference type="InterPro" id="IPR000033">
    <property type="entry name" value="LDLR_classB_rpt"/>
</dbReference>
<keyword evidence="1" id="KW-0677">Repeat</keyword>
<dbReference type="CDD" id="cd05819">
    <property type="entry name" value="NHL"/>
    <property type="match status" value="1"/>
</dbReference>
<dbReference type="AlphaFoldDB" id="A0A6J7JMT0"/>
<sequence>MSRSFSSGFRHGLARAAAVVGLVATVVFVSAPSMASAATVPLAGSTFSISSPGSLSGTSGQAITPVQFAASNVDVSTSPATTSITWVAGQLPAGLTLSATGQLSGTLSASIPNGVYDLRVIATEKVTYKSRRNQSVTYLTVDFATQISVSGPSFVSSNQTVIGSGFSSPDGVAVDSSGHVFVADIYNNRIVTMNSDGPNQTSIGSGFNNPFGVAVDSTGHVFVADSMNHRIVKMNSDGSNQTVIGSGFSYPYGVAVDSSGHVFVADTYNSRIVRMNSDGSNQTSIGSGFWSPFSVAVDSSGHVFVADIDTSWIVKMDVDGLNQTSIGSGFNNPSGVAVDSSGHVFVADTFNNRIVRIDVDGSYQTVIRSGFWKPYGVAVDSSGRVFVADTYNDRMAVLVLNAGFRFRIPDQTIPSVEAGQALAATQLVSAEVDPSTSPRVTSVKWFAPSLPAGLRLSSSGVLSGTPLAALDAGTYSVYVSATERVTTKTGTVTTVTTKTTSRVLQIVIT</sequence>
<dbReference type="SUPFAM" id="SSF101898">
    <property type="entry name" value="NHL repeat"/>
    <property type="match status" value="1"/>
</dbReference>